<name>A0A5P1FA13_ASPOF</name>
<dbReference type="AlphaFoldDB" id="A0A5P1FA13"/>
<proteinExistence type="predicted"/>
<dbReference type="EMBL" id="CM007383">
    <property type="protein sequence ID" value="ONK75226.1"/>
    <property type="molecule type" value="Genomic_DNA"/>
</dbReference>
<dbReference type="PANTHER" id="PTHR22961">
    <property type="entry name" value="SER/THR PROTEIN KINASE-TRB"/>
    <property type="match status" value="1"/>
</dbReference>
<dbReference type="GO" id="GO:0005524">
    <property type="term" value="F:ATP binding"/>
    <property type="evidence" value="ECO:0007669"/>
    <property type="project" value="InterPro"/>
</dbReference>
<sequence>MVVGEYPFIDLEDRQNLRKVVEKILAVDYSIPDDCRVSLHCRQLISSILVKDPEKRFGVREIRKHPWFVKDLREEVRGDLMDKRRDLQSVAEIKRIVEEARVAPKGAFDDDDEEAAVKGTEEEAEEVRDSH</sequence>
<dbReference type="Proteomes" id="UP000243459">
    <property type="component" value="Chromosome 3"/>
</dbReference>
<accession>A0A5P1FA13</accession>
<dbReference type="InterPro" id="IPR024104">
    <property type="entry name" value="Tribbles/Ser_Thr_kinase_40"/>
</dbReference>
<keyword evidence="4" id="KW-1185">Reference proteome</keyword>
<reference evidence="4" key="1">
    <citation type="journal article" date="2017" name="Nat. Commun.">
        <title>The asparagus genome sheds light on the origin and evolution of a young Y chromosome.</title>
        <authorList>
            <person name="Harkess A."/>
            <person name="Zhou J."/>
            <person name="Xu C."/>
            <person name="Bowers J.E."/>
            <person name="Van der Hulst R."/>
            <person name="Ayyampalayam S."/>
            <person name="Mercati F."/>
            <person name="Riccardi P."/>
            <person name="McKain M.R."/>
            <person name="Kakrana A."/>
            <person name="Tang H."/>
            <person name="Ray J."/>
            <person name="Groenendijk J."/>
            <person name="Arikit S."/>
            <person name="Mathioni S.M."/>
            <person name="Nakano M."/>
            <person name="Shan H."/>
            <person name="Telgmann-Rauber A."/>
            <person name="Kanno A."/>
            <person name="Yue Z."/>
            <person name="Chen H."/>
            <person name="Li W."/>
            <person name="Chen Y."/>
            <person name="Xu X."/>
            <person name="Zhang Y."/>
            <person name="Luo S."/>
            <person name="Chen H."/>
            <person name="Gao J."/>
            <person name="Mao Z."/>
            <person name="Pires J.C."/>
            <person name="Luo M."/>
            <person name="Kudrna D."/>
            <person name="Wing R.A."/>
            <person name="Meyers B.C."/>
            <person name="Yi K."/>
            <person name="Kong H."/>
            <person name="Lavrijsen P."/>
            <person name="Sunseri F."/>
            <person name="Falavigna A."/>
            <person name="Ye Y."/>
            <person name="Leebens-Mack J.H."/>
            <person name="Chen G."/>
        </authorList>
    </citation>
    <scope>NUCLEOTIDE SEQUENCE [LARGE SCALE GENOMIC DNA]</scope>
    <source>
        <strain evidence="4">cv. DH0086</strain>
    </source>
</reference>
<dbReference type="InterPro" id="IPR011009">
    <property type="entry name" value="Kinase-like_dom_sf"/>
</dbReference>
<dbReference type="Gramene" id="ONK75226">
    <property type="protein sequence ID" value="ONK75226"/>
    <property type="gene ID" value="A4U43_C03F14670"/>
</dbReference>
<feature type="compositionally biased region" description="Basic and acidic residues" evidence="1">
    <location>
        <begin position="115"/>
        <end position="131"/>
    </location>
</feature>
<dbReference type="GO" id="GO:0031434">
    <property type="term" value="F:mitogen-activated protein kinase kinase binding"/>
    <property type="evidence" value="ECO:0007669"/>
    <property type="project" value="TreeGrafter"/>
</dbReference>
<dbReference type="PROSITE" id="PS50011">
    <property type="entry name" value="PROTEIN_KINASE_DOM"/>
    <property type="match status" value="1"/>
</dbReference>
<feature type="region of interest" description="Disordered" evidence="1">
    <location>
        <begin position="105"/>
        <end position="131"/>
    </location>
</feature>
<dbReference type="GO" id="GO:0032436">
    <property type="term" value="P:positive regulation of proteasomal ubiquitin-dependent protein catabolic process"/>
    <property type="evidence" value="ECO:0007669"/>
    <property type="project" value="TreeGrafter"/>
</dbReference>
<dbReference type="PANTHER" id="PTHR22961:SF13">
    <property type="entry name" value="TRIBBLES"/>
    <property type="match status" value="1"/>
</dbReference>
<gene>
    <name evidence="3" type="ORF">A4U43_C03F14670</name>
</gene>
<dbReference type="Gene3D" id="1.10.510.10">
    <property type="entry name" value="Transferase(Phosphotransferase) domain 1"/>
    <property type="match status" value="1"/>
</dbReference>
<evidence type="ECO:0000256" key="1">
    <source>
        <dbReference type="SAM" id="MobiDB-lite"/>
    </source>
</evidence>
<evidence type="ECO:0000259" key="2">
    <source>
        <dbReference type="PROSITE" id="PS50011"/>
    </source>
</evidence>
<protein>
    <recommendedName>
        <fullName evidence="2">Protein kinase domain-containing protein</fullName>
    </recommendedName>
</protein>
<dbReference type="OrthoDB" id="1725641at2759"/>
<feature type="domain" description="Protein kinase" evidence="2">
    <location>
        <begin position="1"/>
        <end position="68"/>
    </location>
</feature>
<organism evidence="3 4">
    <name type="scientific">Asparagus officinalis</name>
    <name type="common">Garden asparagus</name>
    <dbReference type="NCBI Taxonomy" id="4686"/>
    <lineage>
        <taxon>Eukaryota</taxon>
        <taxon>Viridiplantae</taxon>
        <taxon>Streptophyta</taxon>
        <taxon>Embryophyta</taxon>
        <taxon>Tracheophyta</taxon>
        <taxon>Spermatophyta</taxon>
        <taxon>Magnoliopsida</taxon>
        <taxon>Liliopsida</taxon>
        <taxon>Asparagales</taxon>
        <taxon>Asparagaceae</taxon>
        <taxon>Asparagoideae</taxon>
        <taxon>Asparagus</taxon>
    </lineage>
</organism>
<dbReference type="GO" id="GO:0005634">
    <property type="term" value="C:nucleus"/>
    <property type="evidence" value="ECO:0007669"/>
    <property type="project" value="TreeGrafter"/>
</dbReference>
<dbReference type="SUPFAM" id="SSF56112">
    <property type="entry name" value="Protein kinase-like (PK-like)"/>
    <property type="match status" value="1"/>
</dbReference>
<evidence type="ECO:0000313" key="4">
    <source>
        <dbReference type="Proteomes" id="UP000243459"/>
    </source>
</evidence>
<evidence type="ECO:0000313" key="3">
    <source>
        <dbReference type="EMBL" id="ONK75226.1"/>
    </source>
</evidence>
<dbReference type="GO" id="GO:0004672">
    <property type="term" value="F:protein kinase activity"/>
    <property type="evidence" value="ECO:0007669"/>
    <property type="project" value="InterPro"/>
</dbReference>
<dbReference type="InterPro" id="IPR000719">
    <property type="entry name" value="Prot_kinase_dom"/>
</dbReference>